<name>C6R9N9_9CORY</name>
<evidence type="ECO:0000313" key="3">
    <source>
        <dbReference type="Proteomes" id="UP000004384"/>
    </source>
</evidence>
<evidence type="ECO:0000313" key="2">
    <source>
        <dbReference type="EMBL" id="EET77396.1"/>
    </source>
</evidence>
<keyword evidence="1" id="KW-0812">Transmembrane</keyword>
<dbReference type="AlphaFoldDB" id="C6R9N9"/>
<dbReference type="EMBL" id="ACVP01000020">
    <property type="protein sequence ID" value="EET77396.1"/>
    <property type="molecule type" value="Genomic_DNA"/>
</dbReference>
<keyword evidence="1" id="KW-1133">Transmembrane helix</keyword>
<dbReference type="Proteomes" id="UP000004384">
    <property type="component" value="Unassembled WGS sequence"/>
</dbReference>
<accession>C6R9N9</accession>
<feature type="transmembrane region" description="Helical" evidence="1">
    <location>
        <begin position="34"/>
        <end position="52"/>
    </location>
</feature>
<protein>
    <submittedName>
        <fullName evidence="2">Uncharacterized protein</fullName>
    </submittedName>
</protein>
<dbReference type="RefSeq" id="WP_005328223.1">
    <property type="nucleotide sequence ID" value="NZ_ACVP01000020.1"/>
</dbReference>
<organism evidence="2 3">
    <name type="scientific">Corynebacterium tuberculostearicum SK141</name>
    <dbReference type="NCBI Taxonomy" id="553206"/>
    <lineage>
        <taxon>Bacteria</taxon>
        <taxon>Bacillati</taxon>
        <taxon>Actinomycetota</taxon>
        <taxon>Actinomycetes</taxon>
        <taxon>Mycobacteriales</taxon>
        <taxon>Corynebacteriaceae</taxon>
        <taxon>Corynebacterium</taxon>
    </lineage>
</organism>
<reference evidence="2 3" key="1">
    <citation type="submission" date="2009-06" db="EMBL/GenBank/DDBJ databases">
        <authorList>
            <person name="Dodson R."/>
            <person name="Sebastian Y."/>
            <person name="Madupu R."/>
            <person name="Durkin A.S."/>
            <person name="Torralba M."/>
            <person name="Methe B."/>
            <person name="Sutton G.G."/>
            <person name="Strausberg R.L."/>
            <person name="Nelson K.E."/>
        </authorList>
    </citation>
    <scope>NUCLEOTIDE SEQUENCE [LARGE SCALE GENOMIC DNA]</scope>
    <source>
        <strain evidence="2 3">SK141</strain>
    </source>
</reference>
<evidence type="ECO:0000256" key="1">
    <source>
        <dbReference type="SAM" id="Phobius"/>
    </source>
</evidence>
<gene>
    <name evidence="2" type="ORF">CORTU0001_0606</name>
</gene>
<comment type="caution">
    <text evidence="2">The sequence shown here is derived from an EMBL/GenBank/DDBJ whole genome shotgun (WGS) entry which is preliminary data.</text>
</comment>
<keyword evidence="1" id="KW-0472">Membrane</keyword>
<proteinExistence type="predicted"/>
<sequence length="262" mass="29398">MKNFSRRQLLLFLILILSIVCAVAGIVLKSVSLLYIEAVLVALGLIAVLRATERGSFKAFRKIEKVQRQLNSGIVKLEEKVDNFSSHASTEHAKADEVESPRQTESQLPSQIESFICEINEYRPTEDGIPLASLVSIDKVVKWMGPTLVLTTDIWCERFSRELKIDTEKWTNLSSDLLEESSVNLVIVDGDSFNSERGLLLSRNYLRHSALLIVEAGCKERVSSISGFKEIAPVGIMYGVRLFYPNAALEPAKYSQLVEYTR</sequence>